<dbReference type="EMBL" id="PVWQ01000001">
    <property type="protein sequence ID" value="RDW93479.1"/>
    <property type="molecule type" value="Genomic_DNA"/>
</dbReference>
<comment type="caution">
    <text evidence="3">The sequence shown here is derived from an EMBL/GenBank/DDBJ whole genome shotgun (WGS) entry which is preliminary data.</text>
</comment>
<feature type="region of interest" description="Disordered" evidence="2">
    <location>
        <begin position="1"/>
        <end position="254"/>
    </location>
</feature>
<feature type="compositionally biased region" description="Pro residues" evidence="2">
    <location>
        <begin position="115"/>
        <end position="128"/>
    </location>
</feature>
<feature type="compositionally biased region" description="Low complexity" evidence="2">
    <location>
        <begin position="159"/>
        <end position="177"/>
    </location>
</feature>
<dbReference type="AlphaFoldDB" id="A0A3D8T4M1"/>
<feature type="coiled-coil region" evidence="1">
    <location>
        <begin position="283"/>
        <end position="317"/>
    </location>
</feature>
<feature type="compositionally biased region" description="Acidic residues" evidence="2">
    <location>
        <begin position="51"/>
        <end position="63"/>
    </location>
</feature>
<sequence>MIQTKRLQSPRDKLTGNGSNRPSLRAKRPILAQSDPRSSPARPAKQPRLDNDDEESNSDDGDIGSDGQTRPLRSPSKRSQFHASHSPERPSVIVASTPTTGQGQRRDPSIVSPQQRPPHPIPTHPPVPITEGPPKHAQEPAQVQVRSPRPVQMQIDSIVSAKPGPVAAPPAVQAHIPQTTGKPSAESRPSKPPENAVTVTRNPQSPSDNVDASGLKALRPFEPQPTPETLLKEPDASSSPAPKPADTPEPKLTPSLCFRYGLQYLSQYVKFSEQNDEAQTDKTAVLQAEVVSLRDKLEESERRQDQLKTQLELKSQDLDSLKGLLSQVTADFNKQLDDVRADTRKVMKQQEKFRGAEDWKVSDMLNMMAMAKSQRGGSVTPDV</sequence>
<dbReference type="Proteomes" id="UP000256690">
    <property type="component" value="Unassembled WGS sequence"/>
</dbReference>
<evidence type="ECO:0000313" key="3">
    <source>
        <dbReference type="EMBL" id="RDW93479.1"/>
    </source>
</evidence>
<protein>
    <submittedName>
        <fullName evidence="3">Uncharacterized protein</fullName>
    </submittedName>
</protein>
<gene>
    <name evidence="3" type="ORF">DSM5745_00801</name>
</gene>
<feature type="compositionally biased region" description="Polar residues" evidence="2">
    <location>
        <begin position="197"/>
        <end position="210"/>
    </location>
</feature>
<evidence type="ECO:0000313" key="4">
    <source>
        <dbReference type="Proteomes" id="UP000256690"/>
    </source>
</evidence>
<keyword evidence="4" id="KW-1185">Reference proteome</keyword>
<organism evidence="3 4">
    <name type="scientific">Aspergillus mulundensis</name>
    <dbReference type="NCBI Taxonomy" id="1810919"/>
    <lineage>
        <taxon>Eukaryota</taxon>
        <taxon>Fungi</taxon>
        <taxon>Dikarya</taxon>
        <taxon>Ascomycota</taxon>
        <taxon>Pezizomycotina</taxon>
        <taxon>Eurotiomycetes</taxon>
        <taxon>Eurotiomycetidae</taxon>
        <taxon>Eurotiales</taxon>
        <taxon>Aspergillaceae</taxon>
        <taxon>Aspergillus</taxon>
        <taxon>Aspergillus subgen. Nidulantes</taxon>
    </lineage>
</organism>
<keyword evidence="1" id="KW-0175">Coiled coil</keyword>
<name>A0A3D8T4M1_9EURO</name>
<feature type="compositionally biased region" description="Polar residues" evidence="2">
    <location>
        <begin position="94"/>
        <end position="103"/>
    </location>
</feature>
<evidence type="ECO:0000256" key="2">
    <source>
        <dbReference type="SAM" id="MobiDB-lite"/>
    </source>
</evidence>
<proteinExistence type="predicted"/>
<reference evidence="3 4" key="1">
    <citation type="journal article" date="2018" name="IMA Fungus">
        <title>IMA Genome-F 9: Draft genome sequence of Annulohypoxylon stygium, Aspergillus mulundensis, Berkeleyomyces basicola (syn. Thielaviopsis basicola), Ceratocystis smalleyi, two Cercospora beticola strains, Coleophoma cylindrospora, Fusarium fracticaudum, Phialophora cf. hyalina, and Morchella septimelata.</title>
        <authorList>
            <person name="Wingfield B.D."/>
            <person name="Bills G.F."/>
            <person name="Dong Y."/>
            <person name="Huang W."/>
            <person name="Nel W.J."/>
            <person name="Swalarsk-Parry B.S."/>
            <person name="Vaghefi N."/>
            <person name="Wilken P.M."/>
            <person name="An Z."/>
            <person name="de Beer Z.W."/>
            <person name="De Vos L."/>
            <person name="Chen L."/>
            <person name="Duong T.A."/>
            <person name="Gao Y."/>
            <person name="Hammerbacher A."/>
            <person name="Kikkert J.R."/>
            <person name="Li Y."/>
            <person name="Li H."/>
            <person name="Li K."/>
            <person name="Li Q."/>
            <person name="Liu X."/>
            <person name="Ma X."/>
            <person name="Naidoo K."/>
            <person name="Pethybridge S.J."/>
            <person name="Sun J."/>
            <person name="Steenkamp E.T."/>
            <person name="van der Nest M.A."/>
            <person name="van Wyk S."/>
            <person name="Wingfield M.J."/>
            <person name="Xiong C."/>
            <person name="Yue Q."/>
            <person name="Zhang X."/>
        </authorList>
    </citation>
    <scope>NUCLEOTIDE SEQUENCE [LARGE SCALE GENOMIC DNA]</scope>
    <source>
        <strain evidence="3 4">DSM 5745</strain>
    </source>
</reference>
<evidence type="ECO:0000256" key="1">
    <source>
        <dbReference type="SAM" id="Coils"/>
    </source>
</evidence>
<dbReference type="RefSeq" id="XP_026608662.1">
    <property type="nucleotide sequence ID" value="XM_026742817.1"/>
</dbReference>
<dbReference type="GeneID" id="38111171"/>
<accession>A0A3D8T4M1</accession>